<evidence type="ECO:0000313" key="1">
    <source>
        <dbReference type="EMBL" id="CAK7356414.1"/>
    </source>
</evidence>
<comment type="caution">
    <text evidence="1">The sequence shown here is derived from an EMBL/GenBank/DDBJ whole genome shotgun (WGS) entry which is preliminary data.</text>
</comment>
<proteinExistence type="predicted"/>
<accession>A0AAV1SV10</accession>
<evidence type="ECO:0000313" key="2">
    <source>
        <dbReference type="Proteomes" id="UP001314170"/>
    </source>
</evidence>
<organism evidence="1 2">
    <name type="scientific">Dovyalis caffra</name>
    <dbReference type="NCBI Taxonomy" id="77055"/>
    <lineage>
        <taxon>Eukaryota</taxon>
        <taxon>Viridiplantae</taxon>
        <taxon>Streptophyta</taxon>
        <taxon>Embryophyta</taxon>
        <taxon>Tracheophyta</taxon>
        <taxon>Spermatophyta</taxon>
        <taxon>Magnoliopsida</taxon>
        <taxon>eudicotyledons</taxon>
        <taxon>Gunneridae</taxon>
        <taxon>Pentapetalae</taxon>
        <taxon>rosids</taxon>
        <taxon>fabids</taxon>
        <taxon>Malpighiales</taxon>
        <taxon>Salicaceae</taxon>
        <taxon>Flacourtieae</taxon>
        <taxon>Dovyalis</taxon>
    </lineage>
</organism>
<gene>
    <name evidence="1" type="ORF">DCAF_LOCUS26686</name>
</gene>
<dbReference type="Proteomes" id="UP001314170">
    <property type="component" value="Unassembled WGS sequence"/>
</dbReference>
<protein>
    <submittedName>
        <fullName evidence="1">Uncharacterized protein</fullName>
    </submittedName>
</protein>
<keyword evidence="2" id="KW-1185">Reference proteome</keyword>
<dbReference type="AlphaFoldDB" id="A0AAV1SV10"/>
<sequence length="116" mass="12996">MCCIEKQMGLEFEKKIGGNIRYLGGERAPYATRKGEKWWDSEGASCGLDGHGFGVNGTLRCMILSGKSNVGGFVFQCWKRVLFGFVDDDDDVSGMVLLLMEVLWWCNEKERDSVAD</sequence>
<name>A0AAV1SV10_9ROSI</name>
<dbReference type="EMBL" id="CAWUPB010001197">
    <property type="protein sequence ID" value="CAK7356414.1"/>
    <property type="molecule type" value="Genomic_DNA"/>
</dbReference>
<reference evidence="1 2" key="1">
    <citation type="submission" date="2024-01" db="EMBL/GenBank/DDBJ databases">
        <authorList>
            <person name="Waweru B."/>
        </authorList>
    </citation>
    <scope>NUCLEOTIDE SEQUENCE [LARGE SCALE GENOMIC DNA]</scope>
</reference>